<organism evidence="2 3">
    <name type="scientific">Stylophora pistillata</name>
    <name type="common">Smooth cauliflower coral</name>
    <dbReference type="NCBI Taxonomy" id="50429"/>
    <lineage>
        <taxon>Eukaryota</taxon>
        <taxon>Metazoa</taxon>
        <taxon>Cnidaria</taxon>
        <taxon>Anthozoa</taxon>
        <taxon>Hexacorallia</taxon>
        <taxon>Scleractinia</taxon>
        <taxon>Astrocoeniina</taxon>
        <taxon>Pocilloporidae</taxon>
        <taxon>Stylophora</taxon>
    </lineage>
</organism>
<proteinExistence type="predicted"/>
<dbReference type="Proteomes" id="UP000225706">
    <property type="component" value="Unassembled WGS sequence"/>
</dbReference>
<keyword evidence="1" id="KW-0175">Coiled coil</keyword>
<gene>
    <name evidence="2" type="ORF">AWC38_SpisGene13093</name>
</gene>
<evidence type="ECO:0000256" key="1">
    <source>
        <dbReference type="SAM" id="Coils"/>
    </source>
</evidence>
<comment type="caution">
    <text evidence="2">The sequence shown here is derived from an EMBL/GenBank/DDBJ whole genome shotgun (WGS) entry which is preliminary data.</text>
</comment>
<reference evidence="3" key="1">
    <citation type="journal article" date="2017" name="bioRxiv">
        <title>Comparative analysis of the genomes of Stylophora pistillata and Acropora digitifera provides evidence for extensive differences between species of corals.</title>
        <authorList>
            <person name="Voolstra C.R."/>
            <person name="Li Y."/>
            <person name="Liew Y.J."/>
            <person name="Baumgarten S."/>
            <person name="Zoccola D."/>
            <person name="Flot J.-F."/>
            <person name="Tambutte S."/>
            <person name="Allemand D."/>
            <person name="Aranda M."/>
        </authorList>
    </citation>
    <scope>NUCLEOTIDE SEQUENCE [LARGE SCALE GENOMIC DNA]</scope>
</reference>
<keyword evidence="3" id="KW-1185">Reference proteome</keyword>
<sequence length="262" mass="30263">MSEPKSELYLTGYILFLMDSDWKEKGFGVSSVLSPSNLVFNVMQVNNNGIVSANIESETAEENKAPQVGSQTNYYLQRREAQLKEDNVLLAAQKESAREMLTEKSRMFENYDSSGTGQQKLCTLCHAAGHNKTKCRDAPCKGIAFCNNRDKHPEVRAEIQDLKKVLKDLEKRQDKSKNKFDTFKVARERATSSFFEVMRPRLRKQNLIKYVDRSALDKDLMILKRAMANKVPLDERNDWELPYIIERYKRSNVDILSLQDQH</sequence>
<evidence type="ECO:0000313" key="2">
    <source>
        <dbReference type="EMBL" id="PFX22392.1"/>
    </source>
</evidence>
<dbReference type="AlphaFoldDB" id="A0A2B4S1M0"/>
<name>A0A2B4S1M0_STYPI</name>
<accession>A0A2B4S1M0</accession>
<evidence type="ECO:0000313" key="3">
    <source>
        <dbReference type="Proteomes" id="UP000225706"/>
    </source>
</evidence>
<dbReference type="EMBL" id="LSMT01000241">
    <property type="protein sequence ID" value="PFX22392.1"/>
    <property type="molecule type" value="Genomic_DNA"/>
</dbReference>
<protein>
    <submittedName>
        <fullName evidence="2">Uncharacterized protein</fullName>
    </submittedName>
</protein>
<feature type="coiled-coil region" evidence="1">
    <location>
        <begin position="152"/>
        <end position="179"/>
    </location>
</feature>